<feature type="transmembrane region" description="Helical" evidence="1">
    <location>
        <begin position="50"/>
        <end position="71"/>
    </location>
</feature>
<reference evidence="2 3" key="1">
    <citation type="submission" date="2023-07" db="EMBL/GenBank/DDBJ databases">
        <title>Genomic Encyclopedia of Type Strains, Phase IV (KMG-IV): sequencing the most valuable type-strain genomes for metagenomic binning, comparative biology and taxonomic classification.</title>
        <authorList>
            <person name="Goeker M."/>
        </authorList>
    </citation>
    <scope>NUCLEOTIDE SEQUENCE [LARGE SCALE GENOMIC DNA]</scope>
    <source>
        <strain evidence="2 3">DSM 9768</strain>
    </source>
</reference>
<keyword evidence="1" id="KW-1133">Transmembrane helix</keyword>
<evidence type="ECO:0000313" key="3">
    <source>
        <dbReference type="Proteomes" id="UP001230005"/>
    </source>
</evidence>
<dbReference type="Proteomes" id="UP001230005">
    <property type="component" value="Unassembled WGS sequence"/>
</dbReference>
<dbReference type="RefSeq" id="WP_370875917.1">
    <property type="nucleotide sequence ID" value="NZ_JAUSUG010000001.1"/>
</dbReference>
<proteinExistence type="predicted"/>
<feature type="transmembrane region" description="Helical" evidence="1">
    <location>
        <begin position="12"/>
        <end position="30"/>
    </location>
</feature>
<name>A0ABT9ZQ77_9BACI</name>
<gene>
    <name evidence="2" type="ORF">J2S74_000253</name>
</gene>
<organism evidence="2 3">
    <name type="scientific">Evansella vedderi</name>
    <dbReference type="NCBI Taxonomy" id="38282"/>
    <lineage>
        <taxon>Bacteria</taxon>
        <taxon>Bacillati</taxon>
        <taxon>Bacillota</taxon>
        <taxon>Bacilli</taxon>
        <taxon>Bacillales</taxon>
        <taxon>Bacillaceae</taxon>
        <taxon>Evansella</taxon>
    </lineage>
</organism>
<dbReference type="EMBL" id="JAUSUG010000001">
    <property type="protein sequence ID" value="MDQ0252881.1"/>
    <property type="molecule type" value="Genomic_DNA"/>
</dbReference>
<keyword evidence="1" id="KW-0472">Membrane</keyword>
<sequence length="111" mass="12768">MRRTKIIAILDIFSNKGLSEVLNTLIGFFLNLLRHYQKDHYKGDSTDMNILIAITAIICVFALVATILIGINPNDKNYQKTTKSRITLLTMIYIITFVPAFIFVFVYFVFL</sequence>
<keyword evidence="3" id="KW-1185">Reference proteome</keyword>
<comment type="caution">
    <text evidence="2">The sequence shown here is derived from an EMBL/GenBank/DDBJ whole genome shotgun (WGS) entry which is preliminary data.</text>
</comment>
<feature type="transmembrane region" description="Helical" evidence="1">
    <location>
        <begin position="91"/>
        <end position="110"/>
    </location>
</feature>
<keyword evidence="1" id="KW-0812">Transmembrane</keyword>
<evidence type="ECO:0000256" key="1">
    <source>
        <dbReference type="SAM" id="Phobius"/>
    </source>
</evidence>
<accession>A0ABT9ZQ77</accession>
<evidence type="ECO:0000313" key="2">
    <source>
        <dbReference type="EMBL" id="MDQ0252881.1"/>
    </source>
</evidence>
<protein>
    <submittedName>
        <fullName evidence="2">Heme/copper-type cytochrome/quinol oxidase subunit 2</fullName>
    </submittedName>
</protein>